<dbReference type="AlphaFoldDB" id="A0A1H4JID3"/>
<evidence type="ECO:0000313" key="2">
    <source>
        <dbReference type="Proteomes" id="UP000199622"/>
    </source>
</evidence>
<gene>
    <name evidence="1" type="ORF">SAMN04489727_1899</name>
</gene>
<dbReference type="RefSeq" id="WP_143060559.1">
    <property type="nucleotide sequence ID" value="NZ_FNSO01000003.1"/>
</dbReference>
<keyword evidence="2" id="KW-1185">Reference proteome</keyword>
<accession>A0A1H4JID3</accession>
<sequence>MTHSSHGAAPDLPARDSHDRTLAINRARAIIRDFIVGNAGFDAGESVTDQADNLAHRLADSGALIHTLPAHEVDRNHLAAAVIHGFIAESTGSDAAIEATDQAEELRHRLATAGLITGGVYEPITLHDGP</sequence>
<name>A0A1H4JID3_9PSEU</name>
<protein>
    <submittedName>
        <fullName evidence="1">Uncharacterized protein</fullName>
    </submittedName>
</protein>
<evidence type="ECO:0000313" key="1">
    <source>
        <dbReference type="EMBL" id="SEB45636.1"/>
    </source>
</evidence>
<proteinExistence type="predicted"/>
<dbReference type="EMBL" id="FNSO01000003">
    <property type="protein sequence ID" value="SEB45636.1"/>
    <property type="molecule type" value="Genomic_DNA"/>
</dbReference>
<reference evidence="2" key="1">
    <citation type="submission" date="2016-10" db="EMBL/GenBank/DDBJ databases">
        <authorList>
            <person name="Varghese N."/>
            <person name="Submissions S."/>
        </authorList>
    </citation>
    <scope>NUCLEOTIDE SEQUENCE [LARGE SCALE GENOMIC DNA]</scope>
    <source>
        <strain evidence="2">DSM 44544</strain>
    </source>
</reference>
<organism evidence="1 2">
    <name type="scientific">Amycolatopsis tolypomycina</name>
    <dbReference type="NCBI Taxonomy" id="208445"/>
    <lineage>
        <taxon>Bacteria</taxon>
        <taxon>Bacillati</taxon>
        <taxon>Actinomycetota</taxon>
        <taxon>Actinomycetes</taxon>
        <taxon>Pseudonocardiales</taxon>
        <taxon>Pseudonocardiaceae</taxon>
        <taxon>Amycolatopsis</taxon>
    </lineage>
</organism>
<dbReference type="Proteomes" id="UP000199622">
    <property type="component" value="Unassembled WGS sequence"/>
</dbReference>